<protein>
    <submittedName>
        <fullName evidence="6">Uncharacterized protein</fullName>
    </submittedName>
</protein>
<evidence type="ECO:0000256" key="4">
    <source>
        <dbReference type="ARBA" id="ARBA00022729"/>
    </source>
</evidence>
<sequence>MGASRLFPWFPRGRATPTTPLWIRQCPGDVILDKTTGVSYNAFGVRGRKYLLPAMWDPQTSACKTLV</sequence>
<evidence type="ECO:0000256" key="3">
    <source>
        <dbReference type="ARBA" id="ARBA00022525"/>
    </source>
</evidence>
<comment type="caution">
    <text evidence="6">The sequence shown here is derived from an EMBL/GenBank/DDBJ whole genome shotgun (WGS) entry which is preliminary data.</text>
</comment>
<dbReference type="STRING" id="106549.A0A540MGI3"/>
<keyword evidence="7" id="KW-1185">Reference proteome</keyword>
<dbReference type="Proteomes" id="UP000315295">
    <property type="component" value="Unassembled WGS sequence"/>
</dbReference>
<evidence type="ECO:0000256" key="2">
    <source>
        <dbReference type="ARBA" id="ARBA00022523"/>
    </source>
</evidence>
<evidence type="ECO:0000313" key="7">
    <source>
        <dbReference type="Proteomes" id="UP000315295"/>
    </source>
</evidence>
<comment type="subcellular location">
    <subcellularLocation>
        <location evidence="1">Secreted</location>
        <location evidence="1">Extracellular space</location>
        <location evidence="1">Apoplast</location>
    </subcellularLocation>
</comment>
<dbReference type="PANTHER" id="PTHR31279:SF78">
    <property type="entry name" value="PROTEIN EXORDIUM-LIKE 2"/>
    <property type="match status" value="1"/>
</dbReference>
<name>A0A540MGI3_MALBA</name>
<evidence type="ECO:0000313" key="6">
    <source>
        <dbReference type="EMBL" id="TQD97856.1"/>
    </source>
</evidence>
<organism evidence="6 7">
    <name type="scientific">Malus baccata</name>
    <name type="common">Siberian crab apple</name>
    <name type="synonym">Pyrus baccata</name>
    <dbReference type="NCBI Taxonomy" id="106549"/>
    <lineage>
        <taxon>Eukaryota</taxon>
        <taxon>Viridiplantae</taxon>
        <taxon>Streptophyta</taxon>
        <taxon>Embryophyta</taxon>
        <taxon>Tracheophyta</taxon>
        <taxon>Spermatophyta</taxon>
        <taxon>Magnoliopsida</taxon>
        <taxon>eudicotyledons</taxon>
        <taxon>Gunneridae</taxon>
        <taxon>Pentapetalae</taxon>
        <taxon>rosids</taxon>
        <taxon>fabids</taxon>
        <taxon>Rosales</taxon>
        <taxon>Rosaceae</taxon>
        <taxon>Amygdaloideae</taxon>
        <taxon>Maleae</taxon>
        <taxon>Malus</taxon>
    </lineage>
</organism>
<dbReference type="EMBL" id="VIEB01000262">
    <property type="protein sequence ID" value="TQD97856.1"/>
    <property type="molecule type" value="Genomic_DNA"/>
</dbReference>
<comment type="similarity">
    <text evidence="5">Belongs to the EXORDIUM family.</text>
</comment>
<evidence type="ECO:0000256" key="5">
    <source>
        <dbReference type="ARBA" id="ARBA00023591"/>
    </source>
</evidence>
<dbReference type="AlphaFoldDB" id="A0A540MGI3"/>
<gene>
    <name evidence="6" type="ORF">C1H46_016551</name>
</gene>
<evidence type="ECO:0000256" key="1">
    <source>
        <dbReference type="ARBA" id="ARBA00004271"/>
    </source>
</evidence>
<keyword evidence="3" id="KW-0964">Secreted</keyword>
<keyword evidence="2" id="KW-0052">Apoplast</keyword>
<dbReference type="PANTHER" id="PTHR31279">
    <property type="entry name" value="PROTEIN EXORDIUM-LIKE 5"/>
    <property type="match status" value="1"/>
</dbReference>
<proteinExistence type="inferred from homology"/>
<accession>A0A540MGI3</accession>
<dbReference type="GO" id="GO:0048046">
    <property type="term" value="C:apoplast"/>
    <property type="evidence" value="ECO:0007669"/>
    <property type="project" value="UniProtKB-SubCell"/>
</dbReference>
<reference evidence="6 7" key="1">
    <citation type="journal article" date="2019" name="G3 (Bethesda)">
        <title>Sequencing of a Wild Apple (Malus baccata) Genome Unravels the Differences Between Cultivated and Wild Apple Species Regarding Disease Resistance and Cold Tolerance.</title>
        <authorList>
            <person name="Chen X."/>
        </authorList>
    </citation>
    <scope>NUCLEOTIDE SEQUENCE [LARGE SCALE GENOMIC DNA]</scope>
    <source>
        <strain evidence="7">cv. Shandingzi</strain>
        <tissue evidence="6">Leaves</tissue>
    </source>
</reference>
<dbReference type="Pfam" id="PF04674">
    <property type="entry name" value="Phi_1"/>
    <property type="match status" value="1"/>
</dbReference>
<dbReference type="InterPro" id="IPR006766">
    <property type="entry name" value="EXORDIUM-like"/>
</dbReference>
<keyword evidence="4" id="KW-0732">Signal</keyword>